<evidence type="ECO:0000313" key="3">
    <source>
        <dbReference type="Proteomes" id="UP000029579"/>
    </source>
</evidence>
<organism evidence="2 3">
    <name type="scientific">Anaerococcus lactolyticus S7-1-13</name>
    <dbReference type="NCBI Taxonomy" id="1284686"/>
    <lineage>
        <taxon>Bacteria</taxon>
        <taxon>Bacillati</taxon>
        <taxon>Bacillota</taxon>
        <taxon>Tissierellia</taxon>
        <taxon>Tissierellales</taxon>
        <taxon>Peptoniphilaceae</taxon>
        <taxon>Anaerococcus</taxon>
    </lineage>
</organism>
<dbReference type="OrthoDB" id="652307at2"/>
<gene>
    <name evidence="2" type="ORF">HMPREF1630_00545</name>
</gene>
<dbReference type="Pfam" id="PF04525">
    <property type="entry name" value="LOR"/>
    <property type="match status" value="1"/>
</dbReference>
<evidence type="ECO:0008006" key="4">
    <source>
        <dbReference type="Google" id="ProtNLM"/>
    </source>
</evidence>
<reference evidence="2 3" key="1">
    <citation type="submission" date="2014-07" db="EMBL/GenBank/DDBJ databases">
        <authorList>
            <person name="McCorrison J."/>
            <person name="Sanka R."/>
            <person name="Torralba M."/>
            <person name="Gillis M."/>
            <person name="Haft D.H."/>
            <person name="Methe B."/>
            <person name="Sutton G."/>
            <person name="Nelson K.E."/>
        </authorList>
    </citation>
    <scope>NUCLEOTIDE SEQUENCE [LARGE SCALE GENOMIC DNA]</scope>
    <source>
        <strain evidence="2 3">S7-1-13</strain>
    </source>
</reference>
<comment type="similarity">
    <text evidence="1">Belongs to the LOR family.</text>
</comment>
<dbReference type="InterPro" id="IPR025659">
    <property type="entry name" value="Tubby-like_C"/>
</dbReference>
<comment type="caution">
    <text evidence="2">The sequence shown here is derived from an EMBL/GenBank/DDBJ whole genome shotgun (WGS) entry which is preliminary data.</text>
</comment>
<dbReference type="InterPro" id="IPR007612">
    <property type="entry name" value="LOR"/>
</dbReference>
<accession>A0A095ZAN2</accession>
<dbReference type="Gene3D" id="2.40.160.200">
    <property type="entry name" value="LURP1-related"/>
    <property type="match status" value="1"/>
</dbReference>
<dbReference type="eggNOG" id="COG4894">
    <property type="taxonomic scope" value="Bacteria"/>
</dbReference>
<dbReference type="AlphaFoldDB" id="A0A095ZAN2"/>
<dbReference type="InterPro" id="IPR038595">
    <property type="entry name" value="LOR_sf"/>
</dbReference>
<dbReference type="SUPFAM" id="SSF54518">
    <property type="entry name" value="Tubby C-terminal domain-like"/>
    <property type="match status" value="1"/>
</dbReference>
<name>A0A095ZAN2_9FIRM</name>
<proteinExistence type="inferred from homology"/>
<evidence type="ECO:0000256" key="1">
    <source>
        <dbReference type="ARBA" id="ARBA00005437"/>
    </source>
</evidence>
<evidence type="ECO:0000313" key="2">
    <source>
        <dbReference type="EMBL" id="KGF05554.1"/>
    </source>
</evidence>
<protein>
    <recommendedName>
        <fullName evidence="4">Tubby C 2</fullName>
    </recommendedName>
</protein>
<dbReference type="Proteomes" id="UP000029579">
    <property type="component" value="Unassembled WGS sequence"/>
</dbReference>
<dbReference type="RefSeq" id="WP_037326030.1">
    <property type="nucleotide sequence ID" value="NZ_JRMW01000014.1"/>
</dbReference>
<dbReference type="EMBL" id="JRMW01000014">
    <property type="protein sequence ID" value="KGF05554.1"/>
    <property type="molecule type" value="Genomic_DNA"/>
</dbReference>
<sequence length="171" mass="19670">MKRYIFKEKFLKITDKYWIKDEDDSNAFYLDQDFTFIGYRATVFGPDKERLFRIEKKIISLLPKFFVDFEDGSKMTVNQRFTLLRKSIDVDTDFGTINLKGSIFDYDFTITLNGEKIGEVNRKFISLTDHYVLTVLNEDYTLPMIALVICLNKIHDDEASAAAASAAGGGE</sequence>